<dbReference type="Pfam" id="PF13560">
    <property type="entry name" value="HTH_31"/>
    <property type="match status" value="1"/>
</dbReference>
<dbReference type="EMBL" id="JARWBG010000024">
    <property type="protein sequence ID" value="MDH2391194.1"/>
    <property type="molecule type" value="Genomic_DNA"/>
</dbReference>
<dbReference type="PANTHER" id="PTHR35010:SF3">
    <property type="entry name" value="BLL4873 PROTEIN"/>
    <property type="match status" value="1"/>
</dbReference>
<dbReference type="InterPro" id="IPR010982">
    <property type="entry name" value="Lambda_DNA-bd_dom_sf"/>
</dbReference>
<protein>
    <submittedName>
        <fullName evidence="2">Helix-turn-helix transcriptional regulator</fullName>
    </submittedName>
</protein>
<dbReference type="Gene3D" id="1.10.260.40">
    <property type="entry name" value="lambda repressor-like DNA-binding domains"/>
    <property type="match status" value="1"/>
</dbReference>
<feature type="domain" description="MmyB-like transcription regulator ligand binding" evidence="1">
    <location>
        <begin position="120"/>
        <end position="276"/>
    </location>
</feature>
<reference evidence="2 3" key="1">
    <citation type="submission" date="2023-04" db="EMBL/GenBank/DDBJ databases">
        <title>Streptomyces chengmaiensis sp. nov. isolated from the stem of mangrove plant in Hainan.</title>
        <authorList>
            <person name="Huang X."/>
            <person name="Zhou S."/>
            <person name="Chu X."/>
            <person name="Xie Y."/>
            <person name="Lin Y."/>
        </authorList>
    </citation>
    <scope>NUCLEOTIDE SEQUENCE [LARGE SCALE GENOMIC DNA]</scope>
    <source>
        <strain evidence="2 3">HNM0663</strain>
    </source>
</reference>
<dbReference type="InterPro" id="IPR041413">
    <property type="entry name" value="MLTR_LBD"/>
</dbReference>
<accession>A0ABT6HT14</accession>
<dbReference type="Pfam" id="PF17765">
    <property type="entry name" value="MLTR_LBD"/>
    <property type="match status" value="1"/>
</dbReference>
<name>A0ABT6HT14_9ACTN</name>
<evidence type="ECO:0000313" key="3">
    <source>
        <dbReference type="Proteomes" id="UP001223144"/>
    </source>
</evidence>
<dbReference type="PANTHER" id="PTHR35010">
    <property type="entry name" value="BLL4672 PROTEIN-RELATED"/>
    <property type="match status" value="1"/>
</dbReference>
<evidence type="ECO:0000259" key="1">
    <source>
        <dbReference type="Pfam" id="PF17765"/>
    </source>
</evidence>
<dbReference type="Gene3D" id="3.30.450.180">
    <property type="match status" value="1"/>
</dbReference>
<keyword evidence="3" id="KW-1185">Reference proteome</keyword>
<dbReference type="Proteomes" id="UP001223144">
    <property type="component" value="Unassembled WGS sequence"/>
</dbReference>
<comment type="caution">
    <text evidence="2">The sequence shown here is derived from an EMBL/GenBank/DDBJ whole genome shotgun (WGS) entry which is preliminary data.</text>
</comment>
<dbReference type="InterPro" id="IPR001387">
    <property type="entry name" value="Cro/C1-type_HTH"/>
</dbReference>
<sequence length="292" mass="33195">MQATASTPESGLLRRTKLRHFLRTRRAQVTPEQVGLVHVERRRTPGLRREEVAALAGVGVSWYTWLEQGRDINVSEGVVNAVSDALMLKGYEREYLYRLAGHNPPWPRGSRPRDANGVRMRALVEGWSVNPAYLTDRYGRIEIASNSARSLFHVGLRGDNCLVKFFTDPTVRVKYPDMDTVARGLVAHFRAQAARFPEDPEFDRIAGRLHEHSPLFADLWDCHEVDNPYQRVRRITHPQAGLMVFDRVTMRSPAFPESLLTVYIAQPRTDTAERVRGLLHSHARALLSPSLV</sequence>
<dbReference type="CDD" id="cd00093">
    <property type="entry name" value="HTH_XRE"/>
    <property type="match status" value="1"/>
</dbReference>
<evidence type="ECO:0000313" key="2">
    <source>
        <dbReference type="EMBL" id="MDH2391194.1"/>
    </source>
</evidence>
<proteinExistence type="predicted"/>
<organism evidence="2 3">
    <name type="scientific">Streptomyces chengmaiensis</name>
    <dbReference type="NCBI Taxonomy" id="3040919"/>
    <lineage>
        <taxon>Bacteria</taxon>
        <taxon>Bacillati</taxon>
        <taxon>Actinomycetota</taxon>
        <taxon>Actinomycetes</taxon>
        <taxon>Kitasatosporales</taxon>
        <taxon>Streptomycetaceae</taxon>
        <taxon>Streptomyces</taxon>
    </lineage>
</organism>
<gene>
    <name evidence="2" type="ORF">QCN29_20845</name>
</gene>